<comment type="caution">
    <text evidence="1">The sequence shown here is derived from an EMBL/GenBank/DDBJ whole genome shotgun (WGS) entry which is preliminary data.</text>
</comment>
<protein>
    <submittedName>
        <fullName evidence="1">12661_t:CDS:1</fullName>
    </submittedName>
</protein>
<gene>
    <name evidence="1" type="ORF">AGERDE_LOCUS13671</name>
</gene>
<keyword evidence="2" id="KW-1185">Reference proteome</keyword>
<feature type="non-terminal residue" evidence="1">
    <location>
        <position position="112"/>
    </location>
</feature>
<reference evidence="1" key="1">
    <citation type="submission" date="2021-06" db="EMBL/GenBank/DDBJ databases">
        <authorList>
            <person name="Kallberg Y."/>
            <person name="Tangrot J."/>
            <person name="Rosling A."/>
        </authorList>
    </citation>
    <scope>NUCLEOTIDE SEQUENCE</scope>
    <source>
        <strain evidence="1">MT106</strain>
    </source>
</reference>
<organism evidence="1 2">
    <name type="scientific">Ambispora gerdemannii</name>
    <dbReference type="NCBI Taxonomy" id="144530"/>
    <lineage>
        <taxon>Eukaryota</taxon>
        <taxon>Fungi</taxon>
        <taxon>Fungi incertae sedis</taxon>
        <taxon>Mucoromycota</taxon>
        <taxon>Glomeromycotina</taxon>
        <taxon>Glomeromycetes</taxon>
        <taxon>Archaeosporales</taxon>
        <taxon>Ambisporaceae</taxon>
        <taxon>Ambispora</taxon>
    </lineage>
</organism>
<proteinExistence type="predicted"/>
<sequence>HLLYPIHGERVQVRIEYEIRKEDIEKNFDERLKKVQEYIKEHNVEAISLTDKDQLFIKYEDSEEIEVIVLNDSLEKFFEQLIKEIKEVGELKIFKGDKKNIHGIIINKKDES</sequence>
<name>A0A9N9N624_9GLOM</name>
<dbReference type="EMBL" id="CAJVPL010019241">
    <property type="protein sequence ID" value="CAG8704507.1"/>
    <property type="molecule type" value="Genomic_DNA"/>
</dbReference>
<evidence type="ECO:0000313" key="2">
    <source>
        <dbReference type="Proteomes" id="UP000789831"/>
    </source>
</evidence>
<accession>A0A9N9N624</accession>
<dbReference type="AlphaFoldDB" id="A0A9N9N624"/>
<feature type="non-terminal residue" evidence="1">
    <location>
        <position position="1"/>
    </location>
</feature>
<dbReference type="Proteomes" id="UP000789831">
    <property type="component" value="Unassembled WGS sequence"/>
</dbReference>
<evidence type="ECO:0000313" key="1">
    <source>
        <dbReference type="EMBL" id="CAG8704507.1"/>
    </source>
</evidence>